<dbReference type="Proteomes" id="UP000284883">
    <property type="component" value="Unassembled WGS sequence"/>
</dbReference>
<evidence type="ECO:0000313" key="2">
    <source>
        <dbReference type="EMBL" id="RHB42919.1"/>
    </source>
</evidence>
<keyword evidence="1" id="KW-1133">Transmembrane helix</keyword>
<sequence>MQKSFRNLIAKRKNKKLFLNLALSGFLFYDIFKFLFKNALHLCNPAGGYIGWGIDSQLI</sequence>
<name>A0A413W9U4_9FIRM</name>
<comment type="caution">
    <text evidence="2">The sequence shown here is derived from an EMBL/GenBank/DDBJ whole genome shotgun (WGS) entry which is preliminary data.</text>
</comment>
<accession>A0A413W9U4</accession>
<reference evidence="2 3" key="1">
    <citation type="submission" date="2018-08" db="EMBL/GenBank/DDBJ databases">
        <title>A genome reference for cultivated species of the human gut microbiota.</title>
        <authorList>
            <person name="Zou Y."/>
            <person name="Xue W."/>
            <person name="Luo G."/>
        </authorList>
    </citation>
    <scope>NUCLEOTIDE SEQUENCE [LARGE SCALE GENOMIC DNA]</scope>
    <source>
        <strain evidence="2 3">AM40-15AC</strain>
    </source>
</reference>
<gene>
    <name evidence="2" type="ORF">DW885_02575</name>
</gene>
<evidence type="ECO:0000256" key="1">
    <source>
        <dbReference type="SAM" id="Phobius"/>
    </source>
</evidence>
<keyword evidence="1" id="KW-0472">Membrane</keyword>
<keyword evidence="1" id="KW-0812">Transmembrane</keyword>
<feature type="transmembrane region" description="Helical" evidence="1">
    <location>
        <begin position="17"/>
        <end position="36"/>
    </location>
</feature>
<dbReference type="EMBL" id="QSGQ01000001">
    <property type="protein sequence ID" value="RHB42919.1"/>
    <property type="molecule type" value="Genomic_DNA"/>
</dbReference>
<organism evidence="2 3">
    <name type="scientific">Dorea formicigenerans</name>
    <dbReference type="NCBI Taxonomy" id="39486"/>
    <lineage>
        <taxon>Bacteria</taxon>
        <taxon>Bacillati</taxon>
        <taxon>Bacillota</taxon>
        <taxon>Clostridia</taxon>
        <taxon>Lachnospirales</taxon>
        <taxon>Lachnospiraceae</taxon>
        <taxon>Dorea</taxon>
    </lineage>
</organism>
<dbReference type="AlphaFoldDB" id="A0A413W9U4"/>
<evidence type="ECO:0000313" key="3">
    <source>
        <dbReference type="Proteomes" id="UP000284883"/>
    </source>
</evidence>
<protein>
    <submittedName>
        <fullName evidence="2">Uncharacterized protein</fullName>
    </submittedName>
</protein>
<proteinExistence type="predicted"/>